<evidence type="ECO:0000256" key="5">
    <source>
        <dbReference type="ARBA" id="ARBA00023136"/>
    </source>
</evidence>
<dbReference type="InterPro" id="IPR011053">
    <property type="entry name" value="Single_hybrid_motif"/>
</dbReference>
<reference evidence="9 10" key="1">
    <citation type="submission" date="2019-04" db="EMBL/GenBank/DDBJ databases">
        <title>Cohnella sp. nov., isolated from soil.</title>
        <authorList>
            <person name="Kim W."/>
        </authorList>
    </citation>
    <scope>NUCLEOTIDE SEQUENCE [LARGE SCALE GENOMIC DNA]</scope>
    <source>
        <strain evidence="9 10">CAU 1483</strain>
    </source>
</reference>
<evidence type="ECO:0000313" key="10">
    <source>
        <dbReference type="Proteomes" id="UP000309673"/>
    </source>
</evidence>
<evidence type="ECO:0000259" key="8">
    <source>
        <dbReference type="Pfam" id="PF25997"/>
    </source>
</evidence>
<feature type="domain" description="YhbJ barrel-sandwich hybrid" evidence="8">
    <location>
        <begin position="47"/>
        <end position="116"/>
    </location>
</feature>
<keyword evidence="4 6" id="KW-1133">Transmembrane helix</keyword>
<evidence type="ECO:0000256" key="2">
    <source>
        <dbReference type="ARBA" id="ARBA00009477"/>
    </source>
</evidence>
<dbReference type="InterPro" id="IPR058636">
    <property type="entry name" value="Beta-barrel_YknX"/>
</dbReference>
<sequence>MKSSRIVLINVIVILLLVAGGGAAVYYYVQSVNYISTDNARVEGQAVPIAAPAAGMLTQWKGQVGQTYSSGQTLGYIRAATGSVSLSAPAAGTIVQQSAVVNSVVAPGTPLARMYDLNNLWITANIAETDIRDIKVGQAVDLDVDAFPGNTLTGKVSQIGLATAGTFSLLPVSNTTTNYTRVTQVIPVNISVDSYRGLGLLPGMSVSVRIHK</sequence>
<comment type="subcellular location">
    <subcellularLocation>
        <location evidence="1">Membrane</location>
        <topology evidence="1">Single-pass membrane protein</topology>
    </subcellularLocation>
</comment>
<feature type="transmembrane region" description="Helical" evidence="6">
    <location>
        <begin position="7"/>
        <end position="29"/>
    </location>
</feature>
<dbReference type="AlphaFoldDB" id="A0A4U0FES8"/>
<feature type="domain" description="YknX-like beta-barrel" evidence="7">
    <location>
        <begin position="122"/>
        <end position="210"/>
    </location>
</feature>
<evidence type="ECO:0000256" key="4">
    <source>
        <dbReference type="ARBA" id="ARBA00022989"/>
    </source>
</evidence>
<dbReference type="RefSeq" id="WP_136777957.1">
    <property type="nucleotide sequence ID" value="NZ_SUPK01000005.1"/>
</dbReference>
<keyword evidence="5 6" id="KW-0472">Membrane</keyword>
<dbReference type="InterPro" id="IPR050739">
    <property type="entry name" value="MFP"/>
</dbReference>
<evidence type="ECO:0000259" key="7">
    <source>
        <dbReference type="Pfam" id="PF25990"/>
    </source>
</evidence>
<proteinExistence type="inferred from homology"/>
<dbReference type="Gene3D" id="2.40.30.170">
    <property type="match status" value="1"/>
</dbReference>
<comment type="caution">
    <text evidence="9">The sequence shown here is derived from an EMBL/GenBank/DDBJ whole genome shotgun (WGS) entry which is preliminary data.</text>
</comment>
<dbReference type="Proteomes" id="UP000309673">
    <property type="component" value="Unassembled WGS sequence"/>
</dbReference>
<dbReference type="GO" id="GO:0016020">
    <property type="term" value="C:membrane"/>
    <property type="evidence" value="ECO:0007669"/>
    <property type="project" value="UniProtKB-SubCell"/>
</dbReference>
<gene>
    <name evidence="9" type="ORF">E5161_11505</name>
</gene>
<evidence type="ECO:0000256" key="3">
    <source>
        <dbReference type="ARBA" id="ARBA00022692"/>
    </source>
</evidence>
<evidence type="ECO:0000256" key="6">
    <source>
        <dbReference type="SAM" id="Phobius"/>
    </source>
</evidence>
<name>A0A4U0FES8_9BACL</name>
<dbReference type="GO" id="GO:0055085">
    <property type="term" value="P:transmembrane transport"/>
    <property type="evidence" value="ECO:0007669"/>
    <property type="project" value="InterPro"/>
</dbReference>
<organism evidence="9 10">
    <name type="scientific">Cohnella pontilimi</name>
    <dbReference type="NCBI Taxonomy" id="2564100"/>
    <lineage>
        <taxon>Bacteria</taxon>
        <taxon>Bacillati</taxon>
        <taxon>Bacillota</taxon>
        <taxon>Bacilli</taxon>
        <taxon>Bacillales</taxon>
        <taxon>Paenibacillaceae</taxon>
        <taxon>Cohnella</taxon>
    </lineage>
</organism>
<protein>
    <submittedName>
        <fullName evidence="9">HlyD family secretion protein</fullName>
    </submittedName>
</protein>
<dbReference type="OrthoDB" id="9811754at2"/>
<dbReference type="Pfam" id="PF25997">
    <property type="entry name" value="BSH_YhbJ"/>
    <property type="match status" value="1"/>
</dbReference>
<keyword evidence="10" id="KW-1185">Reference proteome</keyword>
<comment type="similarity">
    <text evidence="2">Belongs to the membrane fusion protein (MFP) (TC 8.A.1) family.</text>
</comment>
<evidence type="ECO:0000313" key="9">
    <source>
        <dbReference type="EMBL" id="TJY41822.1"/>
    </source>
</evidence>
<keyword evidence="3 6" id="KW-0812">Transmembrane</keyword>
<dbReference type="SUPFAM" id="SSF51230">
    <property type="entry name" value="Single hybrid motif"/>
    <property type="match status" value="1"/>
</dbReference>
<dbReference type="EMBL" id="SUPK01000005">
    <property type="protein sequence ID" value="TJY41822.1"/>
    <property type="molecule type" value="Genomic_DNA"/>
</dbReference>
<evidence type="ECO:0000256" key="1">
    <source>
        <dbReference type="ARBA" id="ARBA00004167"/>
    </source>
</evidence>
<dbReference type="Pfam" id="PF25990">
    <property type="entry name" value="Beta-barrel_YknX"/>
    <property type="match status" value="1"/>
</dbReference>
<dbReference type="InterPro" id="IPR058635">
    <property type="entry name" value="BSH_YhbJ"/>
</dbReference>
<dbReference type="PANTHER" id="PTHR30386:SF26">
    <property type="entry name" value="TRANSPORT PROTEIN COMB"/>
    <property type="match status" value="1"/>
</dbReference>
<dbReference type="PANTHER" id="PTHR30386">
    <property type="entry name" value="MEMBRANE FUSION SUBUNIT OF EMRAB-TOLC MULTIDRUG EFFLUX PUMP"/>
    <property type="match status" value="1"/>
</dbReference>
<accession>A0A4U0FES8</accession>